<dbReference type="Proteomes" id="UP000005408">
    <property type="component" value="Unassembled WGS sequence"/>
</dbReference>
<evidence type="ECO:0000313" key="1">
    <source>
        <dbReference type="EnsemblMetazoa" id="G28979.1:cds"/>
    </source>
</evidence>
<dbReference type="PANTHER" id="PTHR31751:SF42">
    <property type="entry name" value="PROTEIN CBG10204"/>
    <property type="match status" value="1"/>
</dbReference>
<accession>A0A8W8LTA5</accession>
<evidence type="ECO:0000313" key="2">
    <source>
        <dbReference type="Proteomes" id="UP000005408"/>
    </source>
</evidence>
<protein>
    <submittedName>
        <fullName evidence="1">Uncharacterized protein</fullName>
    </submittedName>
</protein>
<dbReference type="PANTHER" id="PTHR31751">
    <property type="entry name" value="SI:CH211-108C17.2-RELATED-RELATED"/>
    <property type="match status" value="1"/>
</dbReference>
<proteinExistence type="predicted"/>
<dbReference type="AlphaFoldDB" id="A0A8W8LTA5"/>
<organism evidence="1 2">
    <name type="scientific">Magallana gigas</name>
    <name type="common">Pacific oyster</name>
    <name type="synonym">Crassostrea gigas</name>
    <dbReference type="NCBI Taxonomy" id="29159"/>
    <lineage>
        <taxon>Eukaryota</taxon>
        <taxon>Metazoa</taxon>
        <taxon>Spiralia</taxon>
        <taxon>Lophotrochozoa</taxon>
        <taxon>Mollusca</taxon>
        <taxon>Bivalvia</taxon>
        <taxon>Autobranchia</taxon>
        <taxon>Pteriomorphia</taxon>
        <taxon>Ostreida</taxon>
        <taxon>Ostreoidea</taxon>
        <taxon>Ostreidae</taxon>
        <taxon>Magallana</taxon>
    </lineage>
</organism>
<name>A0A8W8LTA5_MAGGI</name>
<keyword evidence="2" id="KW-1185">Reference proteome</keyword>
<sequence>MEKEELIRGINYFEQNRVLIGQIVTDKHLQVAKWLQENLHKTIHSIDVWYFAKGLKKKFLALSKEKECEDLRDWIKSLVNHLHWVLSSTQEDENHSTRRKRWLRPGTKVMEKLELIVNSRQMKRDIPMF</sequence>
<reference evidence="1" key="1">
    <citation type="submission" date="2022-08" db="UniProtKB">
        <authorList>
            <consortium name="EnsemblMetazoa"/>
        </authorList>
    </citation>
    <scope>IDENTIFICATION</scope>
    <source>
        <strain evidence="1">05x7-T-G4-1.051#20</strain>
    </source>
</reference>
<dbReference type="EnsemblMetazoa" id="G28979.1">
    <property type="protein sequence ID" value="G28979.1:cds"/>
    <property type="gene ID" value="G28979"/>
</dbReference>